<dbReference type="CDD" id="cd03221">
    <property type="entry name" value="ABCF_EF-3"/>
    <property type="match status" value="1"/>
</dbReference>
<dbReference type="InterPro" id="IPR003439">
    <property type="entry name" value="ABC_transporter-like_ATP-bd"/>
</dbReference>
<dbReference type="SUPFAM" id="SSF52540">
    <property type="entry name" value="P-loop containing nucleoside triphosphate hydrolases"/>
    <property type="match status" value="2"/>
</dbReference>
<feature type="domain" description="ABC transporter" evidence="4">
    <location>
        <begin position="2"/>
        <end position="209"/>
    </location>
</feature>
<gene>
    <name evidence="5" type="ORF">COU30_01500</name>
</gene>
<sequence>LTKCYDIIPLFDGLTLSVSDRQHIGVVGRNGAGKSTLFQIIMGFEPADSGEVNIHAHTRIGYIRQQVDPFDPEETVINFLMRSSGKEEWACAKLAGQFDLKHEQLTTKIGSFSGGYQMRVKVVDVLLTDPNLLLLDEPTNYLDLSTILLLEQFLQQFSGSFLLISHDREFLNKTCTSILEIAHRKSTYFPQTLEEYLAYKVQQEEFAKRYNKKIAKEQRHLQSFVDRFRYKASKASQAQSKLKQLEKLQTMEIAAPERISTIHIPLVKDKKGTALSVESLTIGYPNNVVAADVTFHIDRGERVAIVGDNGQGKSTLLKTIAGELSPISGSAMFGPHISVGYYAQHVPEML</sequence>
<evidence type="ECO:0000256" key="2">
    <source>
        <dbReference type="ARBA" id="ARBA00022741"/>
    </source>
</evidence>
<feature type="non-terminal residue" evidence="5">
    <location>
        <position position="350"/>
    </location>
</feature>
<comment type="caution">
    <text evidence="5">The sequence shown here is derived from an EMBL/GenBank/DDBJ whole genome shotgun (WGS) entry which is preliminary data.</text>
</comment>
<dbReference type="InterPro" id="IPR032781">
    <property type="entry name" value="ABC_tran_Xtn"/>
</dbReference>
<feature type="non-terminal residue" evidence="5">
    <location>
        <position position="1"/>
    </location>
</feature>
<evidence type="ECO:0000256" key="1">
    <source>
        <dbReference type="ARBA" id="ARBA00022737"/>
    </source>
</evidence>
<protein>
    <recommendedName>
        <fullName evidence="4">ABC transporter domain-containing protein</fullName>
    </recommendedName>
</protein>
<dbReference type="SMART" id="SM00382">
    <property type="entry name" value="AAA"/>
    <property type="match status" value="1"/>
</dbReference>
<dbReference type="PROSITE" id="PS50893">
    <property type="entry name" value="ABC_TRANSPORTER_2"/>
    <property type="match status" value="1"/>
</dbReference>
<keyword evidence="2" id="KW-0547">Nucleotide-binding</keyword>
<keyword evidence="3" id="KW-0067">ATP-binding</keyword>
<dbReference type="EMBL" id="PFBW01000065">
    <property type="protein sequence ID" value="PIR77608.1"/>
    <property type="molecule type" value="Genomic_DNA"/>
</dbReference>
<dbReference type="PANTHER" id="PTHR19211">
    <property type="entry name" value="ATP-BINDING TRANSPORT PROTEIN-RELATED"/>
    <property type="match status" value="1"/>
</dbReference>
<evidence type="ECO:0000313" key="5">
    <source>
        <dbReference type="EMBL" id="PIR77608.1"/>
    </source>
</evidence>
<dbReference type="InterPro" id="IPR050611">
    <property type="entry name" value="ABCF"/>
</dbReference>
<keyword evidence="1" id="KW-0677">Repeat</keyword>
<proteinExistence type="predicted"/>
<dbReference type="InterPro" id="IPR003593">
    <property type="entry name" value="AAA+_ATPase"/>
</dbReference>
<evidence type="ECO:0000259" key="4">
    <source>
        <dbReference type="PROSITE" id="PS50893"/>
    </source>
</evidence>
<dbReference type="InterPro" id="IPR027417">
    <property type="entry name" value="P-loop_NTPase"/>
</dbReference>
<dbReference type="GO" id="GO:0016887">
    <property type="term" value="F:ATP hydrolysis activity"/>
    <property type="evidence" value="ECO:0007669"/>
    <property type="project" value="InterPro"/>
</dbReference>
<reference evidence="6" key="1">
    <citation type="submission" date="2017-09" db="EMBL/GenBank/DDBJ databases">
        <title>Depth-based differentiation of microbial function through sediment-hosted aquifers and enrichment of novel symbionts in the deep terrestrial subsurface.</title>
        <authorList>
            <person name="Probst A.J."/>
            <person name="Ladd B."/>
            <person name="Jarett J.K."/>
            <person name="Geller-Mcgrath D.E."/>
            <person name="Sieber C.M.K."/>
            <person name="Emerson J.B."/>
            <person name="Anantharaman K."/>
            <person name="Thomas B.C."/>
            <person name="Malmstrom R."/>
            <person name="Stieglmeier M."/>
            <person name="Klingl A."/>
            <person name="Woyke T."/>
            <person name="Ryan C.M."/>
            <person name="Banfield J.F."/>
        </authorList>
    </citation>
    <scope>NUCLEOTIDE SEQUENCE [LARGE SCALE GENOMIC DNA]</scope>
</reference>
<name>A0A2M6P1P6_9BACT</name>
<dbReference type="Pfam" id="PF12848">
    <property type="entry name" value="ABC_tran_Xtn"/>
    <property type="match status" value="1"/>
</dbReference>
<evidence type="ECO:0000256" key="3">
    <source>
        <dbReference type="ARBA" id="ARBA00022840"/>
    </source>
</evidence>
<dbReference type="Gene3D" id="3.40.50.300">
    <property type="entry name" value="P-loop containing nucleotide triphosphate hydrolases"/>
    <property type="match status" value="2"/>
</dbReference>
<evidence type="ECO:0000313" key="6">
    <source>
        <dbReference type="Proteomes" id="UP000228528"/>
    </source>
</evidence>
<dbReference type="AlphaFoldDB" id="A0A2M6P1P6"/>
<dbReference type="Pfam" id="PF00005">
    <property type="entry name" value="ABC_tran"/>
    <property type="match status" value="2"/>
</dbReference>
<dbReference type="PANTHER" id="PTHR19211:SF14">
    <property type="entry name" value="ATP-BINDING CASSETTE SUB-FAMILY F MEMBER 1"/>
    <property type="match status" value="1"/>
</dbReference>
<organism evidence="5 6">
    <name type="scientific">Candidatus Magasanikbacteria bacterium CG10_big_fil_rev_8_21_14_0_10_38_6</name>
    <dbReference type="NCBI Taxonomy" id="1974647"/>
    <lineage>
        <taxon>Bacteria</taxon>
        <taxon>Candidatus Magasanikiibacteriota</taxon>
    </lineage>
</organism>
<dbReference type="Proteomes" id="UP000228528">
    <property type="component" value="Unassembled WGS sequence"/>
</dbReference>
<dbReference type="GO" id="GO:0005524">
    <property type="term" value="F:ATP binding"/>
    <property type="evidence" value="ECO:0007669"/>
    <property type="project" value="UniProtKB-KW"/>
</dbReference>
<accession>A0A2M6P1P6</accession>